<keyword evidence="4 5" id="KW-0472">Membrane</keyword>
<feature type="transmembrane region" description="Helical" evidence="5">
    <location>
        <begin position="252"/>
        <end position="276"/>
    </location>
</feature>
<dbReference type="PANTHER" id="PTHR43027:SF1">
    <property type="entry name" value="DOXORUBICIN RESISTANCE ABC TRANSPORTER PERMEASE PROTEIN DRRC-RELATED"/>
    <property type="match status" value="1"/>
</dbReference>
<feature type="transmembrane region" description="Helical" evidence="5">
    <location>
        <begin position="220"/>
        <end position="246"/>
    </location>
</feature>
<evidence type="ECO:0000256" key="1">
    <source>
        <dbReference type="ARBA" id="ARBA00004141"/>
    </source>
</evidence>
<evidence type="ECO:0000313" key="8">
    <source>
        <dbReference type="Proteomes" id="UP000189299"/>
    </source>
</evidence>
<dbReference type="InterPro" id="IPR052902">
    <property type="entry name" value="ABC-2_transporter"/>
</dbReference>
<dbReference type="AlphaFoldDB" id="A0A1V2UM92"/>
<feature type="transmembrane region" description="Helical" evidence="5">
    <location>
        <begin position="178"/>
        <end position="199"/>
    </location>
</feature>
<organism evidence="7 8">
    <name type="scientific">Enterococcus mundtii</name>
    <dbReference type="NCBI Taxonomy" id="53346"/>
    <lineage>
        <taxon>Bacteria</taxon>
        <taxon>Bacillati</taxon>
        <taxon>Bacillota</taxon>
        <taxon>Bacilli</taxon>
        <taxon>Lactobacillales</taxon>
        <taxon>Enterococcaceae</taxon>
        <taxon>Enterococcus</taxon>
    </lineage>
</organism>
<reference evidence="7 8" key="1">
    <citation type="submission" date="2016-12" db="EMBL/GenBank/DDBJ databases">
        <authorList>
            <person name="Song W.-J."/>
            <person name="Kurnit D.M."/>
        </authorList>
    </citation>
    <scope>NUCLEOTIDE SEQUENCE [LARGE SCALE GENOMIC DNA]</scope>
    <source>
        <strain evidence="7 8">CGB1038-1_S1</strain>
    </source>
</reference>
<dbReference type="Pfam" id="PF12698">
    <property type="entry name" value="ABC2_membrane_3"/>
    <property type="match status" value="1"/>
</dbReference>
<comment type="caution">
    <text evidence="7">The sequence shown here is derived from an EMBL/GenBank/DDBJ whole genome shotgun (WGS) entry which is preliminary data.</text>
</comment>
<gene>
    <name evidence="7" type="ORF">BTN92_00275</name>
</gene>
<sequence>MNERIIIRTLIQNFREKSNYIYYLAFPITLMFILGAVLQGVFNNDITSDMEPLTVQYQIDDQEVREIFQQVSSFAEGAIHFEEVTNEKERLANIRQQEADAYLHFSDRIEVQSRELTNVEKTILQSYLVEIVQEIKRQSFIMEQHLPPTTGLVSAEQFTEAIVVDQENQRESASSYQYYAIAMISLFVLYFSEIGLSMFREARQHGTVQRELVTPLSRKTIIFSTFSGHFIFGMLVVLVLMLISQFLFDVPWYLRFGFSYLNLIALMGSFLALGLFLETIGDRDEKRIGSGITQIFIQLTGFLGGAYFPTNETMMGLSPLGWVLASVRESLWTNNSLQWLGIYGNFGLMFVLLMSSVVILDKREVF</sequence>
<evidence type="ECO:0000256" key="5">
    <source>
        <dbReference type="SAM" id="Phobius"/>
    </source>
</evidence>
<dbReference type="Proteomes" id="UP000189299">
    <property type="component" value="Unassembled WGS sequence"/>
</dbReference>
<feature type="transmembrane region" description="Helical" evidence="5">
    <location>
        <begin position="288"/>
        <end position="308"/>
    </location>
</feature>
<dbReference type="GO" id="GO:0016020">
    <property type="term" value="C:membrane"/>
    <property type="evidence" value="ECO:0007669"/>
    <property type="project" value="UniProtKB-SubCell"/>
</dbReference>
<accession>A0A1V2UM92</accession>
<feature type="transmembrane region" description="Helical" evidence="5">
    <location>
        <begin position="20"/>
        <end position="42"/>
    </location>
</feature>
<evidence type="ECO:0000256" key="4">
    <source>
        <dbReference type="ARBA" id="ARBA00023136"/>
    </source>
</evidence>
<proteinExistence type="predicted"/>
<dbReference type="PANTHER" id="PTHR43027">
    <property type="entry name" value="DOXORUBICIN RESISTANCE ABC TRANSPORTER PERMEASE PROTEIN DRRC-RELATED"/>
    <property type="match status" value="1"/>
</dbReference>
<dbReference type="GO" id="GO:0140359">
    <property type="term" value="F:ABC-type transporter activity"/>
    <property type="evidence" value="ECO:0007669"/>
    <property type="project" value="InterPro"/>
</dbReference>
<evidence type="ECO:0000256" key="2">
    <source>
        <dbReference type="ARBA" id="ARBA00022692"/>
    </source>
</evidence>
<evidence type="ECO:0000259" key="6">
    <source>
        <dbReference type="Pfam" id="PF12698"/>
    </source>
</evidence>
<dbReference type="OrthoDB" id="1864035at2"/>
<dbReference type="EMBL" id="MSTR01000001">
    <property type="protein sequence ID" value="ONN44602.1"/>
    <property type="molecule type" value="Genomic_DNA"/>
</dbReference>
<evidence type="ECO:0000256" key="3">
    <source>
        <dbReference type="ARBA" id="ARBA00022989"/>
    </source>
</evidence>
<name>A0A1V2UM92_ENTMU</name>
<dbReference type="RefSeq" id="WP_062804851.1">
    <property type="nucleotide sequence ID" value="NZ_CABMMO010000001.1"/>
</dbReference>
<evidence type="ECO:0000313" key="7">
    <source>
        <dbReference type="EMBL" id="ONN44602.1"/>
    </source>
</evidence>
<comment type="subcellular location">
    <subcellularLocation>
        <location evidence="1">Membrane</location>
        <topology evidence="1">Multi-pass membrane protein</topology>
    </subcellularLocation>
</comment>
<protein>
    <recommendedName>
        <fullName evidence="6">ABC-2 type transporter transmembrane domain-containing protein</fullName>
    </recommendedName>
</protein>
<feature type="domain" description="ABC-2 type transporter transmembrane" evidence="6">
    <location>
        <begin position="20"/>
        <end position="322"/>
    </location>
</feature>
<feature type="transmembrane region" description="Helical" evidence="5">
    <location>
        <begin position="340"/>
        <end position="360"/>
    </location>
</feature>
<keyword evidence="3 5" id="KW-1133">Transmembrane helix</keyword>
<keyword evidence="2 5" id="KW-0812">Transmembrane</keyword>
<dbReference type="STRING" id="53346.A5802_001800"/>
<dbReference type="InterPro" id="IPR013525">
    <property type="entry name" value="ABC2_TM"/>
</dbReference>